<feature type="domain" description="B box-type" evidence="2">
    <location>
        <begin position="399"/>
        <end position="449"/>
    </location>
</feature>
<dbReference type="GO" id="GO:0008270">
    <property type="term" value="F:zinc ion binding"/>
    <property type="evidence" value="ECO:0007669"/>
    <property type="project" value="UniProtKB-KW"/>
</dbReference>
<keyword evidence="1" id="KW-0479">Metal-binding</keyword>
<dbReference type="AlphaFoldDB" id="A0A6J8D0E5"/>
<reference evidence="3 4" key="1">
    <citation type="submission" date="2020-06" db="EMBL/GenBank/DDBJ databases">
        <authorList>
            <person name="Li R."/>
            <person name="Bekaert M."/>
        </authorList>
    </citation>
    <scope>NUCLEOTIDE SEQUENCE [LARGE SCALE GENOMIC DNA]</scope>
    <source>
        <strain evidence="4">wild</strain>
    </source>
</reference>
<dbReference type="CDD" id="cd19757">
    <property type="entry name" value="Bbox1"/>
    <property type="match status" value="1"/>
</dbReference>
<organism evidence="3 4">
    <name type="scientific">Mytilus coruscus</name>
    <name type="common">Sea mussel</name>
    <dbReference type="NCBI Taxonomy" id="42192"/>
    <lineage>
        <taxon>Eukaryota</taxon>
        <taxon>Metazoa</taxon>
        <taxon>Spiralia</taxon>
        <taxon>Lophotrochozoa</taxon>
        <taxon>Mollusca</taxon>
        <taxon>Bivalvia</taxon>
        <taxon>Autobranchia</taxon>
        <taxon>Pteriomorphia</taxon>
        <taxon>Mytilida</taxon>
        <taxon>Mytiloidea</taxon>
        <taxon>Mytilidae</taxon>
        <taxon>Mytilinae</taxon>
        <taxon>Mytilus</taxon>
    </lineage>
</organism>
<dbReference type="Proteomes" id="UP000507470">
    <property type="component" value="Unassembled WGS sequence"/>
</dbReference>
<accession>A0A6J8D0E5</accession>
<keyword evidence="1" id="KW-0862">Zinc</keyword>
<keyword evidence="1" id="KW-0863">Zinc-finger</keyword>
<evidence type="ECO:0000256" key="1">
    <source>
        <dbReference type="PROSITE-ProRule" id="PRU00024"/>
    </source>
</evidence>
<evidence type="ECO:0000259" key="2">
    <source>
        <dbReference type="PROSITE" id="PS50119"/>
    </source>
</evidence>
<dbReference type="Gene3D" id="3.30.160.60">
    <property type="entry name" value="Classic Zinc Finger"/>
    <property type="match status" value="1"/>
</dbReference>
<keyword evidence="4" id="KW-1185">Reference proteome</keyword>
<dbReference type="SUPFAM" id="SSF50969">
    <property type="entry name" value="YVTN repeat-like/Quinoprotein amine dehydrogenase"/>
    <property type="match status" value="1"/>
</dbReference>
<evidence type="ECO:0000313" key="3">
    <source>
        <dbReference type="EMBL" id="CAC5401306.1"/>
    </source>
</evidence>
<protein>
    <recommendedName>
        <fullName evidence="2">B box-type domain-containing protein</fullName>
    </recommendedName>
</protein>
<sequence length="693" mass="78615">MATCTSVCAICDPQDQTTESTHWCIECEEPFCSDCKKTPQRFKGNKKSQNDSPIRLPIITSCFRTTVGTVANRETSSERVKDIKTSVSFVDLEQNLDDLFTNINLIHKDRESNRESITDRKKKINAEVCHLKMQVIQHFNKPEEEFIKELDQIESYCCDSIHSIVSSLQYKAKEIKQMKSEIQSTKKYASDLQAFLSIREIPAKTTEFKKHLQSSIENKNHDKINIESATNTKIHDILMIDKLCFIEIKKSRSTDINLNSRKERQAQMMIPKEVVIHVMINNVKLVFKRTVHQTCMYSTGCCVTNKCEFLFLNYEANNQQLIAINADGVVDYYIPLYEPYGAYDVACVGDSTVAVSTGYSHTKPGISFVDLMKRKIIKFIDLPDSPYGNTYDVVSPMSTSPSVCTVCDLRHQTSPSSHWCIECEEPLCSDCREYHNVLKATRNHKTIAISDYQSLQTVVTDIKQNCVYLYCIKDGNPICNKCIKGHGKFWELLSLEEVVRDIKTSESCVDLEQSIGDLFDNGEIIVTDHNDNYAKLLAINAEGEIEYTISLTEPNSAFDVTSLDEYKVAVSTGYPSEKPGISIVDLAERKIIKFIDLLDHSYGITDDGKSLICCVEDKDFHVISCTDSITTTPYTVLPEFIYVSEHDDMIFFTNPVKSKITCCSHSGTLMWEFKDKRVLVRPKGITVDNNGNS</sequence>
<dbReference type="EMBL" id="CACVKT020006394">
    <property type="protein sequence ID" value="CAC5401306.1"/>
    <property type="molecule type" value="Genomic_DNA"/>
</dbReference>
<gene>
    <name evidence="3" type="ORF">MCOR_35401</name>
</gene>
<dbReference type="PROSITE" id="PS50119">
    <property type="entry name" value="ZF_BBOX"/>
    <property type="match status" value="1"/>
</dbReference>
<name>A0A6J8D0E5_MYTCO</name>
<dbReference type="OrthoDB" id="6105938at2759"/>
<evidence type="ECO:0000313" key="4">
    <source>
        <dbReference type="Proteomes" id="UP000507470"/>
    </source>
</evidence>
<proteinExistence type="predicted"/>
<dbReference type="InterPro" id="IPR000315">
    <property type="entry name" value="Znf_B-box"/>
</dbReference>
<dbReference type="InterPro" id="IPR011044">
    <property type="entry name" value="Quino_amine_DH_bsu"/>
</dbReference>